<keyword evidence="1" id="KW-1133">Transmembrane helix</keyword>
<keyword evidence="1" id="KW-0812">Transmembrane</keyword>
<name>A0A2T3G0G7_9FIRM</name>
<feature type="transmembrane region" description="Helical" evidence="1">
    <location>
        <begin position="160"/>
        <end position="184"/>
    </location>
</feature>
<protein>
    <recommendedName>
        <fullName evidence="4">DUF975 domain-containing protein</fullName>
    </recommendedName>
</protein>
<feature type="transmembrane region" description="Helical" evidence="1">
    <location>
        <begin position="245"/>
        <end position="269"/>
    </location>
</feature>
<accession>A0A2T3G0G7</accession>
<feature type="transmembrane region" description="Helical" evidence="1">
    <location>
        <begin position="218"/>
        <end position="239"/>
    </location>
</feature>
<feature type="transmembrane region" description="Helical" evidence="1">
    <location>
        <begin position="103"/>
        <end position="124"/>
    </location>
</feature>
<feature type="transmembrane region" description="Helical" evidence="1">
    <location>
        <begin position="27"/>
        <end position="45"/>
    </location>
</feature>
<proteinExistence type="predicted"/>
<keyword evidence="3" id="KW-1185">Reference proteome</keyword>
<gene>
    <name evidence="2" type="ORF">C7U55_04950</name>
</gene>
<dbReference type="EMBL" id="PYLP01000004">
    <property type="protein sequence ID" value="PST40993.1"/>
    <property type="molecule type" value="Genomic_DNA"/>
</dbReference>
<sequence>MVRKMNIYDIKRKANELLVNHDKLFKVLLYIGIIQAIFSAVSTLFDGVVGGIVSLIITILTLTLSHGAIVASLKTVNNMEESIDEKEDALVGLKKIGHLFPTYFLYDFIIGIICFVVGIIGFLIIMSVSSVSIEQFLQLFTITINGITVSQAQIVNTADAFSNVFSILMLVICLIIFISVYFSLRFGLFNYILQKYDMTGMAALKESSRLMKGNKWTLFKLELSFLGWMILSAIIAGVFTMLVEIIIPISFLASLIESILTVFVSVYLYEMKLNVCVAVFYEELDYEDKYGNMQAQDEGM</sequence>
<keyword evidence="1" id="KW-0472">Membrane</keyword>
<comment type="caution">
    <text evidence="2">The sequence shown here is derived from an EMBL/GenBank/DDBJ whole genome shotgun (WGS) entry which is preliminary data.</text>
</comment>
<dbReference type="Pfam" id="PF06161">
    <property type="entry name" value="DUF975"/>
    <property type="match status" value="1"/>
</dbReference>
<evidence type="ECO:0000313" key="3">
    <source>
        <dbReference type="Proteomes" id="UP000241201"/>
    </source>
</evidence>
<dbReference type="AlphaFoldDB" id="A0A2T3G0G7"/>
<dbReference type="InterPro" id="IPR010380">
    <property type="entry name" value="DUF975"/>
</dbReference>
<evidence type="ECO:0000313" key="2">
    <source>
        <dbReference type="EMBL" id="PST40993.1"/>
    </source>
</evidence>
<reference evidence="3" key="1">
    <citation type="submission" date="2018-03" db="EMBL/GenBank/DDBJ databases">
        <title>Lachnoclostridium SNUG30370 gen.nov., sp.nov., isolated from human faeces.</title>
        <authorList>
            <person name="Seo B."/>
            <person name="Jeon K."/>
            <person name="Ko G."/>
        </authorList>
    </citation>
    <scope>NUCLEOTIDE SEQUENCE [LARGE SCALE GENOMIC DNA]</scope>
    <source>
        <strain evidence="3">SNUG30370</strain>
    </source>
</reference>
<evidence type="ECO:0008006" key="4">
    <source>
        <dbReference type="Google" id="ProtNLM"/>
    </source>
</evidence>
<dbReference type="Proteomes" id="UP000241201">
    <property type="component" value="Unassembled WGS sequence"/>
</dbReference>
<dbReference type="PANTHER" id="PTHR40076">
    <property type="entry name" value="MEMBRANE PROTEIN-RELATED"/>
    <property type="match status" value="1"/>
</dbReference>
<evidence type="ECO:0000256" key="1">
    <source>
        <dbReference type="SAM" id="Phobius"/>
    </source>
</evidence>
<organism evidence="2 3">
    <name type="scientific">Faecalibacillus faecis</name>
    <dbReference type="NCBI Taxonomy" id="1982628"/>
    <lineage>
        <taxon>Bacteria</taxon>
        <taxon>Bacillati</taxon>
        <taxon>Bacillota</taxon>
        <taxon>Erysipelotrichia</taxon>
        <taxon>Erysipelotrichales</taxon>
        <taxon>Coprobacillaceae</taxon>
        <taxon>Faecalibacillus</taxon>
    </lineage>
</organism>
<dbReference type="PANTHER" id="PTHR40076:SF1">
    <property type="entry name" value="MEMBRANE PROTEIN"/>
    <property type="match status" value="1"/>
</dbReference>
<feature type="transmembrane region" description="Helical" evidence="1">
    <location>
        <begin position="52"/>
        <end position="73"/>
    </location>
</feature>